<keyword evidence="8" id="KW-1185">Reference proteome</keyword>
<dbReference type="GO" id="GO:0098793">
    <property type="term" value="C:presynapse"/>
    <property type="evidence" value="ECO:0007669"/>
    <property type="project" value="GOC"/>
</dbReference>
<dbReference type="OrthoDB" id="5061070at2759"/>
<feature type="domain" description="Dynamin-type G" evidence="5">
    <location>
        <begin position="210"/>
        <end position="482"/>
    </location>
</feature>
<proteinExistence type="predicted"/>
<evidence type="ECO:0000259" key="4">
    <source>
        <dbReference type="PROSITE" id="PS51504"/>
    </source>
</evidence>
<dbReference type="GO" id="GO:0005737">
    <property type="term" value="C:cytoplasm"/>
    <property type="evidence" value="ECO:0007669"/>
    <property type="project" value="TreeGrafter"/>
</dbReference>
<dbReference type="SUPFAM" id="SSF46785">
    <property type="entry name" value="Winged helix' DNA-binding domain"/>
    <property type="match status" value="1"/>
</dbReference>
<dbReference type="Pfam" id="PF01031">
    <property type="entry name" value="Dynamin_M"/>
    <property type="match status" value="1"/>
</dbReference>
<dbReference type="PROSITE" id="PS51504">
    <property type="entry name" value="H15"/>
    <property type="match status" value="1"/>
</dbReference>
<evidence type="ECO:0000256" key="1">
    <source>
        <dbReference type="ARBA" id="ARBA00022741"/>
    </source>
</evidence>
<dbReference type="SMART" id="SM00053">
    <property type="entry name" value="DYNc"/>
    <property type="match status" value="1"/>
</dbReference>
<dbReference type="AlphaFoldDB" id="A0A813PAV6"/>
<dbReference type="PANTHER" id="PTHR11566">
    <property type="entry name" value="DYNAMIN"/>
    <property type="match status" value="1"/>
</dbReference>
<gene>
    <name evidence="6" type="ORF">GPM918_LOCUS779</name>
    <name evidence="7" type="ORF">SRO942_LOCUS780</name>
</gene>
<comment type="caution">
    <text evidence="6">The sequence shown here is derived from an EMBL/GenBank/DDBJ whole genome shotgun (WGS) entry which is preliminary data.</text>
</comment>
<protein>
    <submittedName>
        <fullName evidence="6">Uncharacterized protein</fullName>
    </submittedName>
</protein>
<dbReference type="GO" id="GO:0005874">
    <property type="term" value="C:microtubule"/>
    <property type="evidence" value="ECO:0007669"/>
    <property type="project" value="TreeGrafter"/>
</dbReference>
<organism evidence="6 8">
    <name type="scientific">Didymodactylos carnosus</name>
    <dbReference type="NCBI Taxonomy" id="1234261"/>
    <lineage>
        <taxon>Eukaryota</taxon>
        <taxon>Metazoa</taxon>
        <taxon>Spiralia</taxon>
        <taxon>Gnathifera</taxon>
        <taxon>Rotifera</taxon>
        <taxon>Eurotatoria</taxon>
        <taxon>Bdelloidea</taxon>
        <taxon>Philodinida</taxon>
        <taxon>Philodinidae</taxon>
        <taxon>Didymodactylos</taxon>
    </lineage>
</organism>
<dbReference type="InterPro" id="IPR036390">
    <property type="entry name" value="WH_DNA-bd_sf"/>
</dbReference>
<dbReference type="InterPro" id="IPR022812">
    <property type="entry name" value="Dynamin"/>
</dbReference>
<evidence type="ECO:0000313" key="7">
    <source>
        <dbReference type="EMBL" id="CAF3529539.1"/>
    </source>
</evidence>
<dbReference type="PANTHER" id="PTHR11566:SF231">
    <property type="entry name" value="INTERFERON-INDUCED GTP-BINDING PROTEIN MX"/>
    <property type="match status" value="1"/>
</dbReference>
<dbReference type="Pfam" id="PF00538">
    <property type="entry name" value="Linker_histone"/>
    <property type="match status" value="1"/>
</dbReference>
<dbReference type="Gene3D" id="3.40.50.300">
    <property type="entry name" value="P-loop containing nucleotide triphosphate hydrolases"/>
    <property type="match status" value="1"/>
</dbReference>
<dbReference type="Gene3D" id="1.10.10.10">
    <property type="entry name" value="Winged helix-like DNA-binding domain superfamily/Winged helix DNA-binding domain"/>
    <property type="match status" value="1"/>
</dbReference>
<feature type="region of interest" description="Disordered" evidence="3">
    <location>
        <begin position="1"/>
        <end position="40"/>
    </location>
</feature>
<dbReference type="Proteomes" id="UP000663829">
    <property type="component" value="Unassembled WGS sequence"/>
</dbReference>
<dbReference type="EMBL" id="CAJNOQ010000064">
    <property type="protein sequence ID" value="CAF0750120.1"/>
    <property type="molecule type" value="Genomic_DNA"/>
</dbReference>
<evidence type="ECO:0000256" key="3">
    <source>
        <dbReference type="SAM" id="MobiDB-lite"/>
    </source>
</evidence>
<evidence type="ECO:0000259" key="5">
    <source>
        <dbReference type="PROSITE" id="PS51718"/>
    </source>
</evidence>
<keyword evidence="1" id="KW-0547">Nucleotide-binding</keyword>
<feature type="region of interest" description="Disordered" evidence="3">
    <location>
        <begin position="102"/>
        <end position="206"/>
    </location>
</feature>
<dbReference type="GO" id="GO:0031623">
    <property type="term" value="P:receptor internalization"/>
    <property type="evidence" value="ECO:0007669"/>
    <property type="project" value="TreeGrafter"/>
</dbReference>
<feature type="compositionally biased region" description="Polar residues" evidence="3">
    <location>
        <begin position="1"/>
        <end position="22"/>
    </location>
</feature>
<dbReference type="PRINTS" id="PR00195">
    <property type="entry name" value="DYNAMIN"/>
</dbReference>
<feature type="region of interest" description="Disordered" evidence="3">
    <location>
        <begin position="717"/>
        <end position="756"/>
    </location>
</feature>
<name>A0A813PAV6_9BILA</name>
<evidence type="ECO:0000313" key="6">
    <source>
        <dbReference type="EMBL" id="CAF0750120.1"/>
    </source>
</evidence>
<dbReference type="GO" id="GO:0016185">
    <property type="term" value="P:synaptic vesicle budding from presynaptic endocytic zone membrane"/>
    <property type="evidence" value="ECO:0007669"/>
    <property type="project" value="TreeGrafter"/>
</dbReference>
<accession>A0A813PAV6</accession>
<dbReference type="Proteomes" id="UP000681722">
    <property type="component" value="Unassembled WGS sequence"/>
</dbReference>
<dbReference type="SUPFAM" id="SSF52540">
    <property type="entry name" value="P-loop containing nucleoside triphosphate hydrolases"/>
    <property type="match status" value="1"/>
</dbReference>
<dbReference type="GO" id="GO:0005525">
    <property type="term" value="F:GTP binding"/>
    <property type="evidence" value="ECO:0007669"/>
    <property type="project" value="InterPro"/>
</dbReference>
<feature type="compositionally biased region" description="Basic residues" evidence="3">
    <location>
        <begin position="23"/>
        <end position="37"/>
    </location>
</feature>
<dbReference type="InterPro" id="IPR000375">
    <property type="entry name" value="Dynamin_stalk"/>
</dbReference>
<dbReference type="Pfam" id="PF00350">
    <property type="entry name" value="Dynamin_N"/>
    <property type="match status" value="1"/>
</dbReference>
<dbReference type="GO" id="GO:0006334">
    <property type="term" value="P:nucleosome assembly"/>
    <property type="evidence" value="ECO:0007669"/>
    <property type="project" value="InterPro"/>
</dbReference>
<feature type="domain" description="H15" evidence="4">
    <location>
        <begin position="36"/>
        <end position="111"/>
    </location>
</feature>
<dbReference type="GO" id="GO:0005886">
    <property type="term" value="C:plasma membrane"/>
    <property type="evidence" value="ECO:0007669"/>
    <property type="project" value="TreeGrafter"/>
</dbReference>
<dbReference type="PROSITE" id="PS51718">
    <property type="entry name" value="G_DYNAMIN_2"/>
    <property type="match status" value="1"/>
</dbReference>
<sequence>MAPKTSGQTRQAGKSRQAGNTKSGKRAPSKSVSKSKHPAYTAMVKEALEALNKRGGTSRQAILNHIVETHGIQRGLSVNSHLRTSLKKMLDNEEITQVSGSGANGFFKIKSSKKSNTQKSSNTRGRSSSKNSTRKRSSSQGGGYSNNRSQQKSPSKNRSATKGRSAGRKSGGATNSKSKSVKRFPSSSVRQGSMPGRHPVRSKISDVDTGIDLPSIVVLGEQSSGKSSVLEALSGINLPRGGQHMTTKCPLEIRMRKADDWHASLESKNRIIQDNIQNHHDVGHYIQCEQDRVTHGRDQVSKQVLSLNVQAPWLPNLTLIDLPGIIQIASTNQDKSSVQIIEELIAEYLNKPSTIILAIIQSNNDIETSAAIKFAKVYDPDGERTIGILTKVDLVDRGAEDKLLEVFHNKRIPLKHGYHMVKCRTQEDIDKNVELDEALRREEQFFIKSSKFQSIPAERRGCPALARLLTKELIRNIKHSLPRLTECLNTKIKNIEQQFQYYGIDDYNLLTTELRTQHITELLFTSMQKFRAELHKVEEGAQINNPLYHFIHEMNDNFYNKMHETKIEGANLIRFIKEAMYACQGPEPSDYILFRVTKTVCLNYIKDIRQPMEKYLSAMIEKTNQVISNIIEKFFYLRPNLLQRMYNIHEEIEKKLKSDCYNELELLLEMEETFVYADNHIYRDTLQQMKQSIRTRDSLTSISRTVYPTPTVATTSMSTLKRQIDEEDDESPPPPVKILRTNASQPSSSRSGLSAYTRPHTDFVSSTIGIPMISSSNHSILHHHSPDLSEEILEYKIRILATCDVICKRIVLSYPQRCEWLIVRKQFQQLDLRSSILNNTSLENLDFLMAGDPETEKKREELIHKRTIYKEAVKDLQKLEQNQRT</sequence>
<dbReference type="GO" id="GO:0003924">
    <property type="term" value="F:GTPase activity"/>
    <property type="evidence" value="ECO:0007669"/>
    <property type="project" value="InterPro"/>
</dbReference>
<evidence type="ECO:0000256" key="2">
    <source>
        <dbReference type="ARBA" id="ARBA00023134"/>
    </source>
</evidence>
<dbReference type="SMART" id="SM00526">
    <property type="entry name" value="H15"/>
    <property type="match status" value="1"/>
</dbReference>
<dbReference type="GO" id="GO:0003677">
    <property type="term" value="F:DNA binding"/>
    <property type="evidence" value="ECO:0007669"/>
    <property type="project" value="InterPro"/>
</dbReference>
<feature type="compositionally biased region" description="Polar residues" evidence="3">
    <location>
        <begin position="741"/>
        <end position="754"/>
    </location>
</feature>
<dbReference type="GO" id="GO:0000786">
    <property type="term" value="C:nucleosome"/>
    <property type="evidence" value="ECO:0007669"/>
    <property type="project" value="InterPro"/>
</dbReference>
<dbReference type="InterPro" id="IPR045063">
    <property type="entry name" value="Dynamin_N"/>
</dbReference>
<dbReference type="InterPro" id="IPR005818">
    <property type="entry name" value="Histone_H1/H5_H15"/>
</dbReference>
<dbReference type="GO" id="GO:0008017">
    <property type="term" value="F:microtubule binding"/>
    <property type="evidence" value="ECO:0007669"/>
    <property type="project" value="TreeGrafter"/>
</dbReference>
<dbReference type="CDD" id="cd00073">
    <property type="entry name" value="H15"/>
    <property type="match status" value="1"/>
</dbReference>
<dbReference type="InterPro" id="IPR036388">
    <property type="entry name" value="WH-like_DNA-bd_sf"/>
</dbReference>
<dbReference type="InterPro" id="IPR027417">
    <property type="entry name" value="P-loop_NTPase"/>
</dbReference>
<dbReference type="Gene3D" id="1.20.120.1240">
    <property type="entry name" value="Dynamin, middle domain"/>
    <property type="match status" value="1"/>
</dbReference>
<evidence type="ECO:0000313" key="8">
    <source>
        <dbReference type="Proteomes" id="UP000663829"/>
    </source>
</evidence>
<dbReference type="EMBL" id="CAJOBC010000064">
    <property type="protein sequence ID" value="CAF3529539.1"/>
    <property type="molecule type" value="Genomic_DNA"/>
</dbReference>
<dbReference type="InterPro" id="IPR030381">
    <property type="entry name" value="G_DYNAMIN_dom"/>
</dbReference>
<dbReference type="InterPro" id="IPR001401">
    <property type="entry name" value="Dynamin_GTPase"/>
</dbReference>
<dbReference type="CDD" id="cd08771">
    <property type="entry name" value="DLP_1"/>
    <property type="match status" value="1"/>
</dbReference>
<feature type="compositionally biased region" description="Low complexity" evidence="3">
    <location>
        <begin position="114"/>
        <end position="131"/>
    </location>
</feature>
<keyword evidence="2" id="KW-0342">GTP-binding</keyword>
<reference evidence="6" key="1">
    <citation type="submission" date="2021-02" db="EMBL/GenBank/DDBJ databases">
        <authorList>
            <person name="Nowell W R."/>
        </authorList>
    </citation>
    <scope>NUCLEOTIDE SEQUENCE</scope>
</reference>
<feature type="compositionally biased region" description="Polar residues" evidence="3">
    <location>
        <begin position="145"/>
        <end position="158"/>
    </location>
</feature>